<sequence>MFHVMCCCNGASNVLIDMQAKRGNCLIALRWKKGAL</sequence>
<dbReference type="AlphaFoldDB" id="A0A0S4VAY0"/>
<gene>
    <name evidence="1" type="ORF">RUN1985_v1_1170018</name>
</gene>
<dbReference type="EMBL" id="LN899824">
    <property type="protein sequence ID" value="CUV31812.1"/>
    <property type="molecule type" value="Genomic_DNA"/>
</dbReference>
<name>A0A0S4VAY0_RALSL</name>
<reference evidence="1" key="1">
    <citation type="submission" date="2015-10" db="EMBL/GenBank/DDBJ databases">
        <authorList>
            <person name="Gilbert D.G."/>
        </authorList>
    </citation>
    <scope>NUCLEOTIDE SEQUENCE</scope>
    <source>
        <strain evidence="1">Phyl III-seqv23</strain>
    </source>
</reference>
<organism evidence="1">
    <name type="scientific">Ralstonia solanacearum</name>
    <name type="common">Pseudomonas solanacearum</name>
    <dbReference type="NCBI Taxonomy" id="305"/>
    <lineage>
        <taxon>Bacteria</taxon>
        <taxon>Pseudomonadati</taxon>
        <taxon>Pseudomonadota</taxon>
        <taxon>Betaproteobacteria</taxon>
        <taxon>Burkholderiales</taxon>
        <taxon>Burkholderiaceae</taxon>
        <taxon>Ralstonia</taxon>
        <taxon>Ralstonia solanacearum species complex</taxon>
    </lineage>
</organism>
<proteinExistence type="predicted"/>
<protein>
    <submittedName>
        <fullName evidence="1">Uncharacterized protein</fullName>
    </submittedName>
</protein>
<accession>A0A0S4VAY0</accession>
<evidence type="ECO:0000313" key="1">
    <source>
        <dbReference type="EMBL" id="CUV31812.1"/>
    </source>
</evidence>